<reference evidence="5" key="1">
    <citation type="journal article" date="2020" name="Stud. Mycol.">
        <title>101 Dothideomycetes genomes: A test case for predicting lifestyles and emergence of pathogens.</title>
        <authorList>
            <person name="Haridas S."/>
            <person name="Albert R."/>
            <person name="Binder M."/>
            <person name="Bloem J."/>
            <person name="LaButti K."/>
            <person name="Salamov A."/>
            <person name="Andreopoulos B."/>
            <person name="Baker S."/>
            <person name="Barry K."/>
            <person name="Bills G."/>
            <person name="Bluhm B."/>
            <person name="Cannon C."/>
            <person name="Castanera R."/>
            <person name="Culley D."/>
            <person name="Daum C."/>
            <person name="Ezra D."/>
            <person name="Gonzalez J."/>
            <person name="Henrissat B."/>
            <person name="Kuo A."/>
            <person name="Liang C."/>
            <person name="Lipzen A."/>
            <person name="Lutzoni F."/>
            <person name="Magnuson J."/>
            <person name="Mondo S."/>
            <person name="Nolan M."/>
            <person name="Ohm R."/>
            <person name="Pangilinan J."/>
            <person name="Park H.-J."/>
            <person name="Ramirez L."/>
            <person name="Alfaro M."/>
            <person name="Sun H."/>
            <person name="Tritt A."/>
            <person name="Yoshinaga Y."/>
            <person name="Zwiers L.-H."/>
            <person name="Turgeon B."/>
            <person name="Goodwin S."/>
            <person name="Spatafora J."/>
            <person name="Crous P."/>
            <person name="Grigoriev I."/>
        </authorList>
    </citation>
    <scope>NUCLEOTIDE SEQUENCE [LARGE SCALE GENOMIC DNA]</scope>
    <source>
        <strain evidence="5">CECT 20119</strain>
    </source>
</reference>
<dbReference type="GO" id="GO:0003824">
    <property type="term" value="F:catalytic activity"/>
    <property type="evidence" value="ECO:0007669"/>
    <property type="project" value="InterPro"/>
</dbReference>
<keyword evidence="1" id="KW-0677">Repeat</keyword>
<feature type="region of interest" description="Disordered" evidence="2">
    <location>
        <begin position="318"/>
        <end position="340"/>
    </location>
</feature>
<evidence type="ECO:0000256" key="1">
    <source>
        <dbReference type="ARBA" id="ARBA00022737"/>
    </source>
</evidence>
<dbReference type="Gene3D" id="3.40.50.1580">
    <property type="entry name" value="Nucleoside phosphorylase domain"/>
    <property type="match status" value="1"/>
</dbReference>
<dbReference type="GO" id="GO:0009116">
    <property type="term" value="P:nucleoside metabolic process"/>
    <property type="evidence" value="ECO:0007669"/>
    <property type="project" value="InterPro"/>
</dbReference>
<dbReference type="InterPro" id="IPR035994">
    <property type="entry name" value="Nucleoside_phosphorylase_sf"/>
</dbReference>
<dbReference type="Gene3D" id="3.40.50.300">
    <property type="entry name" value="P-loop containing nucleotide triphosphate hydrolases"/>
    <property type="match status" value="1"/>
</dbReference>
<sequence>MNYLMQAEGDPASRDPRVTKRQTLRQVKSESPVSAVLDPIQQAVEASVRTIPIDAPSKAKATVEWPIANAGMSCDGAFAQITALQVSSEMSEDNSAPFEQLEWERGRFRLWSGNLGALQAGPSSLDARLSEAPGTRAAILRSLGDLYRALASCVEILSGIRDPLEKAFRSTDYMDDTSTSEEESQAEESIGELEMHMKTIRDILGDLYRLSFKIRRSGGRAHMSTKAKQYKDMDSALNLDKLASYTAFDRGYVIDALIQMRKEAKSASKAAVGTTASITSADDFLISRLIRTMDQRRRMLSYRRRHARKLAELPRGKTLADPTNRLEPSRQENAPVHSMRNRSVAVEKLPVEPIGTLGGSHISGTKATTAAGNLDELIDTDSVISFSSSTFLMSPEDDDLPPSPVKRASEFLCAYCNITCPRRDGTGTAWKLHVVQDIQPYICTYEDCKHETHCFASSKQWLEHEKTQHRKIWQCYQHAEAFYMSSDALRRHLESSHQSDMTHLQLEQLLTGTSSFTVDTRSTCLFCNAVGPFVEGLEKHMAAHMIRFAQFSIPRVITISEDNEVGAEEQTSVAAQGLYSDASAIVEGYKAKMDTIKFAWICATENDYVVARAMLDEYDLQYNGELPAGGDLSLGRIGEQDIVIAQCPPGKSTGAVARDIVNLFPNIESAISAGIAGALPTPAMDVRLGDVVIACSSTTSTGLVEWQRGKDPTTIGKDYKLLPPSTLAALYTMRRKTEGHQAIFDRILQQALDSAEETLISSSERPDPRTDKLIHPSFRHPEHSPSCETCASAAEVPRSARTEILPHAHHDGFVASGNYVITSSDVRDGLQKATGAVCADDYSSLDIMRYLPCVVVRGISDYADSHKTKLWQPYAGLAAAAYVKELILSIDVSDAVSQEEAADFVTPHLSPVIDASEPAAQASSVSAASSASDNGIVSTSDDDVGQDLFFGRGTTRNTGDPPKLSLLAPQHDESIRCLWWFKNSPYEEFKDVHRHRHPSTCQWVLENDKFRSWLHGSSSSLLWITARSGVGKSVFARSLVDQDLIGKMPRGTTVCHFFFADAVLQNHFATALCAVLHKLYDGQLDLIEHALPHWRARKDELMHNTDILWKILLDSCADPRARPVICILDGLQACRDPDTSQLCSYLTKLNDQSPWCKGSLKILVTSHSFPTNLSQMQASSRPISTISDKDDTGTVGIEADLSAVTKEEIVKHGADMGLSNNAMLRIGQQLMSKSDGTFMWHNLALEWLRRNLVSRMVDEEVLVVLSRLPKSIPSFYTETLAIIPPPKTHIFRPIFMLVSGACQTLTAFELFGALRLFPDDHVRDEVGLLGANFGLIDMIKNDSGGLLIVSESGIRLSSPMVRDCLLGETNHTSIKFDAQDVVDMMAFLCLRCLLVFQPEGPAKFNYFVSYATPYAAHHIAKIPAISQLDVSALTTLIGDRSGNGGLKRRAELIRLEQERIATSLKATDFHPGSWELEVTDLDEIK</sequence>
<evidence type="ECO:0000313" key="4">
    <source>
        <dbReference type="EMBL" id="KAF2220091.1"/>
    </source>
</evidence>
<dbReference type="InterPro" id="IPR056884">
    <property type="entry name" value="NPHP3-like_N"/>
</dbReference>
<dbReference type="EMBL" id="ML992513">
    <property type="protein sequence ID" value="KAF2220091.1"/>
    <property type="molecule type" value="Genomic_DNA"/>
</dbReference>
<feature type="region of interest" description="Disordered" evidence="2">
    <location>
        <begin position="1"/>
        <end position="24"/>
    </location>
</feature>
<evidence type="ECO:0000259" key="3">
    <source>
        <dbReference type="Pfam" id="PF24883"/>
    </source>
</evidence>
<organism evidence="4 5">
    <name type="scientific">Elsinoe ampelina</name>
    <dbReference type="NCBI Taxonomy" id="302913"/>
    <lineage>
        <taxon>Eukaryota</taxon>
        <taxon>Fungi</taxon>
        <taxon>Dikarya</taxon>
        <taxon>Ascomycota</taxon>
        <taxon>Pezizomycotina</taxon>
        <taxon>Dothideomycetes</taxon>
        <taxon>Dothideomycetidae</taxon>
        <taxon>Myriangiales</taxon>
        <taxon>Elsinoaceae</taxon>
        <taxon>Elsinoe</taxon>
    </lineage>
</organism>
<protein>
    <recommendedName>
        <fullName evidence="3">Nephrocystin 3-like N-terminal domain-containing protein</fullName>
    </recommendedName>
</protein>
<accession>A0A6A6G2Y6</accession>
<dbReference type="OrthoDB" id="6133115at2759"/>
<feature type="domain" description="Nephrocystin 3-like N-terminal" evidence="3">
    <location>
        <begin position="1000"/>
        <end position="1166"/>
    </location>
</feature>
<evidence type="ECO:0000313" key="5">
    <source>
        <dbReference type="Proteomes" id="UP000799538"/>
    </source>
</evidence>
<evidence type="ECO:0000256" key="2">
    <source>
        <dbReference type="SAM" id="MobiDB-lite"/>
    </source>
</evidence>
<dbReference type="SUPFAM" id="SSF53167">
    <property type="entry name" value="Purine and uridine phosphorylases"/>
    <property type="match status" value="1"/>
</dbReference>
<dbReference type="Proteomes" id="UP000799538">
    <property type="component" value="Unassembled WGS sequence"/>
</dbReference>
<dbReference type="InterPro" id="IPR027417">
    <property type="entry name" value="P-loop_NTPase"/>
</dbReference>
<keyword evidence="5" id="KW-1185">Reference proteome</keyword>
<gene>
    <name evidence="4" type="ORF">BDZ85DRAFT_284530</name>
</gene>
<dbReference type="PANTHER" id="PTHR10039">
    <property type="entry name" value="AMELOGENIN"/>
    <property type="match status" value="1"/>
</dbReference>
<name>A0A6A6G2Y6_9PEZI</name>
<dbReference type="Pfam" id="PF24883">
    <property type="entry name" value="NPHP3_N"/>
    <property type="match status" value="1"/>
</dbReference>
<proteinExistence type="predicted"/>